<dbReference type="PANTHER" id="PTHR43833:SF7">
    <property type="entry name" value="KTR SYSTEM POTASSIUM UPTAKE PROTEIN C"/>
    <property type="match status" value="1"/>
</dbReference>
<dbReference type="PANTHER" id="PTHR43833">
    <property type="entry name" value="POTASSIUM CHANNEL PROTEIN 2-RELATED-RELATED"/>
    <property type="match status" value="1"/>
</dbReference>
<dbReference type="Proteomes" id="UP001431935">
    <property type="component" value="Chromosome"/>
</dbReference>
<dbReference type="InterPro" id="IPR050721">
    <property type="entry name" value="Trk_Ktr_HKT_K-transport"/>
</dbReference>
<dbReference type="PROSITE" id="PS51201">
    <property type="entry name" value="RCK_N"/>
    <property type="match status" value="1"/>
</dbReference>
<evidence type="ECO:0000313" key="3">
    <source>
        <dbReference type="EMBL" id="WVN21212.1"/>
    </source>
</evidence>
<dbReference type="InterPro" id="IPR006037">
    <property type="entry name" value="RCK_C"/>
</dbReference>
<dbReference type="InterPro" id="IPR036721">
    <property type="entry name" value="RCK_C_sf"/>
</dbReference>
<accession>A0ABZ2AGF1</accession>
<evidence type="ECO:0000259" key="2">
    <source>
        <dbReference type="PROSITE" id="PS51202"/>
    </source>
</evidence>
<feature type="domain" description="RCK C-terminal" evidence="2">
    <location>
        <begin position="143"/>
        <end position="227"/>
    </location>
</feature>
<dbReference type="Pfam" id="PF02254">
    <property type="entry name" value="TrkA_N"/>
    <property type="match status" value="1"/>
</dbReference>
<evidence type="ECO:0000259" key="1">
    <source>
        <dbReference type="PROSITE" id="PS51201"/>
    </source>
</evidence>
<reference evidence="3" key="1">
    <citation type="submission" date="2024-01" db="EMBL/GenBank/DDBJ databases">
        <title>Complete genome sequence of Mycoplasma gateae strain 3700.</title>
        <authorList>
            <person name="Spergser J."/>
        </authorList>
    </citation>
    <scope>NUCLEOTIDE SEQUENCE [LARGE SCALE GENOMIC DNA]</scope>
    <source>
        <strain evidence="3">3700</strain>
    </source>
</reference>
<keyword evidence="4" id="KW-1185">Reference proteome</keyword>
<protein>
    <submittedName>
        <fullName evidence="3">TrkA family potassium uptake protein</fullName>
    </submittedName>
</protein>
<dbReference type="RefSeq" id="WP_330463251.1">
    <property type="nucleotide sequence ID" value="NZ_CP143578.1"/>
</dbReference>
<dbReference type="Gene3D" id="3.30.70.1450">
    <property type="entry name" value="Regulator of K+ conductance, C-terminal domain"/>
    <property type="match status" value="1"/>
</dbReference>
<dbReference type="PROSITE" id="PS51202">
    <property type="entry name" value="RCK_C"/>
    <property type="match status" value="1"/>
</dbReference>
<sequence length="233" mass="26533">MKLFRKVREICVIGIGRFGQAIVQKLLSDRNSNIRLVLIDQDEKHLLQFKDEVDSIYIADCADRKTLESLNVKEFDVVIVATSNNIEIVAALSEIGVKTVIARASNSRHSRVLRQIGVTWIVSPEEETGKKTAILVSDNAITNFTENIVEIQDGFVSSSIYIKNNEIFNKKIRDLSFRSKYNVLVSLIKREDKFFLSSGDFEIQENDLITFIGKLEDIIDVTEFCTRVNNKNK</sequence>
<proteinExistence type="predicted"/>
<evidence type="ECO:0000313" key="4">
    <source>
        <dbReference type="Proteomes" id="UP001431935"/>
    </source>
</evidence>
<organism evidence="3 4">
    <name type="scientific">Metamycoplasma gateae</name>
    <dbReference type="NCBI Taxonomy" id="35769"/>
    <lineage>
        <taxon>Bacteria</taxon>
        <taxon>Bacillati</taxon>
        <taxon>Mycoplasmatota</taxon>
        <taxon>Mycoplasmoidales</taxon>
        <taxon>Metamycoplasmataceae</taxon>
        <taxon>Metamycoplasma</taxon>
    </lineage>
</organism>
<gene>
    <name evidence="3" type="ORF">V2E26_02235</name>
</gene>
<dbReference type="Gene3D" id="3.40.50.720">
    <property type="entry name" value="NAD(P)-binding Rossmann-like Domain"/>
    <property type="match status" value="1"/>
</dbReference>
<feature type="domain" description="RCK N-terminal" evidence="1">
    <location>
        <begin position="7"/>
        <end position="128"/>
    </location>
</feature>
<dbReference type="InterPro" id="IPR003148">
    <property type="entry name" value="RCK_N"/>
</dbReference>
<dbReference type="EMBL" id="CP143578">
    <property type="protein sequence ID" value="WVN21212.1"/>
    <property type="molecule type" value="Genomic_DNA"/>
</dbReference>
<dbReference type="SUPFAM" id="SSF51735">
    <property type="entry name" value="NAD(P)-binding Rossmann-fold domains"/>
    <property type="match status" value="1"/>
</dbReference>
<dbReference type="Pfam" id="PF02080">
    <property type="entry name" value="TrkA_C"/>
    <property type="match status" value="1"/>
</dbReference>
<dbReference type="SUPFAM" id="SSF116726">
    <property type="entry name" value="TrkA C-terminal domain-like"/>
    <property type="match status" value="1"/>
</dbReference>
<dbReference type="InterPro" id="IPR036291">
    <property type="entry name" value="NAD(P)-bd_dom_sf"/>
</dbReference>
<name>A0ABZ2AGF1_9BACT</name>